<organism evidence="1">
    <name type="scientific">marine metagenome</name>
    <dbReference type="NCBI Taxonomy" id="408172"/>
    <lineage>
        <taxon>unclassified sequences</taxon>
        <taxon>metagenomes</taxon>
        <taxon>ecological metagenomes</taxon>
    </lineage>
</organism>
<reference evidence="1" key="1">
    <citation type="submission" date="2018-05" db="EMBL/GenBank/DDBJ databases">
        <authorList>
            <person name="Lanie J.A."/>
            <person name="Ng W.-L."/>
            <person name="Kazmierczak K.M."/>
            <person name="Andrzejewski T.M."/>
            <person name="Davidsen T.M."/>
            <person name="Wayne K.J."/>
            <person name="Tettelin H."/>
            <person name="Glass J.I."/>
            <person name="Rusch D."/>
            <person name="Podicherti R."/>
            <person name="Tsui H.-C.T."/>
            <person name="Winkler M.E."/>
        </authorList>
    </citation>
    <scope>NUCLEOTIDE SEQUENCE</scope>
</reference>
<accession>A0A382P8N3</accession>
<gene>
    <name evidence="1" type="ORF">METZ01_LOCUS322633</name>
</gene>
<evidence type="ECO:0000313" key="1">
    <source>
        <dbReference type="EMBL" id="SVC69779.1"/>
    </source>
</evidence>
<protein>
    <submittedName>
        <fullName evidence="1">Uncharacterized protein</fullName>
    </submittedName>
</protein>
<feature type="non-terminal residue" evidence="1">
    <location>
        <position position="101"/>
    </location>
</feature>
<dbReference type="EMBL" id="UINC01105670">
    <property type="protein sequence ID" value="SVC69779.1"/>
    <property type="molecule type" value="Genomic_DNA"/>
</dbReference>
<name>A0A382P8N3_9ZZZZ</name>
<sequence length="101" mass="11130">MNKSVKLIFLVLSSLIWAQTNQLTPETAAQLAAGKETVAILDFEGRGISQMEAQTLTDRLMSEMVNTNAVIMVERNQMEEIMQEQGFQQSGCTTSECAAEV</sequence>
<dbReference type="Gene3D" id="3.40.50.10610">
    <property type="entry name" value="ABC-type transport auxiliary lipoprotein component"/>
    <property type="match status" value="1"/>
</dbReference>
<proteinExistence type="predicted"/>
<dbReference type="AlphaFoldDB" id="A0A382P8N3"/>